<evidence type="ECO:0000256" key="1">
    <source>
        <dbReference type="SAM" id="MobiDB-lite"/>
    </source>
</evidence>
<feature type="compositionally biased region" description="Low complexity" evidence="1">
    <location>
        <begin position="14"/>
        <end position="24"/>
    </location>
</feature>
<evidence type="ECO:0000313" key="3">
    <source>
        <dbReference type="EnsemblPlants" id="TuG1812G0700002283.01.T01.cds407344"/>
    </source>
</evidence>
<reference evidence="3" key="2">
    <citation type="submission" date="2018-03" db="EMBL/GenBank/DDBJ databases">
        <title>The Triticum urartu genome reveals the dynamic nature of wheat genome evolution.</title>
        <authorList>
            <person name="Ling H."/>
            <person name="Ma B."/>
            <person name="Shi X."/>
            <person name="Liu H."/>
            <person name="Dong L."/>
            <person name="Sun H."/>
            <person name="Cao Y."/>
            <person name="Gao Q."/>
            <person name="Zheng S."/>
            <person name="Li Y."/>
            <person name="Yu Y."/>
            <person name="Du H."/>
            <person name="Qi M."/>
            <person name="Li Y."/>
            <person name="Yu H."/>
            <person name="Cui Y."/>
            <person name="Wang N."/>
            <person name="Chen C."/>
            <person name="Wu H."/>
            <person name="Zhao Y."/>
            <person name="Zhang J."/>
            <person name="Li Y."/>
            <person name="Zhou W."/>
            <person name="Zhang B."/>
            <person name="Hu W."/>
            <person name="Eijk M."/>
            <person name="Tang J."/>
            <person name="Witsenboer H."/>
            <person name="Zhao S."/>
            <person name="Li Z."/>
            <person name="Zhang A."/>
            <person name="Wang D."/>
            <person name="Liang C."/>
        </authorList>
    </citation>
    <scope>NUCLEOTIDE SEQUENCE [LARGE SCALE GENOMIC DNA]</scope>
    <source>
        <strain evidence="3">cv. G1812</strain>
    </source>
</reference>
<proteinExistence type="predicted"/>
<accession>A0A8R7V4C3</accession>
<dbReference type="Gramene" id="TuG1812G0700002283.01.T01">
    <property type="protein sequence ID" value="TuG1812G0700002283.01.T01.cds407344"/>
    <property type="gene ID" value="TuG1812G0700002283.01"/>
</dbReference>
<dbReference type="Proteomes" id="UP000015106">
    <property type="component" value="Chromosome 7"/>
</dbReference>
<keyword evidence="4" id="KW-1185">Reference proteome</keyword>
<evidence type="ECO:0000259" key="2">
    <source>
        <dbReference type="PROSITE" id="PS00028"/>
    </source>
</evidence>
<protein>
    <recommendedName>
        <fullName evidence="2">C2H2-type domain-containing protein</fullName>
    </recommendedName>
</protein>
<dbReference type="InterPro" id="IPR013087">
    <property type="entry name" value="Znf_C2H2_type"/>
</dbReference>
<reference evidence="4" key="1">
    <citation type="journal article" date="2013" name="Nature">
        <title>Draft genome of the wheat A-genome progenitor Triticum urartu.</title>
        <authorList>
            <person name="Ling H.Q."/>
            <person name="Zhao S."/>
            <person name="Liu D."/>
            <person name="Wang J."/>
            <person name="Sun H."/>
            <person name="Zhang C."/>
            <person name="Fan H."/>
            <person name="Li D."/>
            <person name="Dong L."/>
            <person name="Tao Y."/>
            <person name="Gao C."/>
            <person name="Wu H."/>
            <person name="Li Y."/>
            <person name="Cui Y."/>
            <person name="Guo X."/>
            <person name="Zheng S."/>
            <person name="Wang B."/>
            <person name="Yu K."/>
            <person name="Liang Q."/>
            <person name="Yang W."/>
            <person name="Lou X."/>
            <person name="Chen J."/>
            <person name="Feng M."/>
            <person name="Jian J."/>
            <person name="Zhang X."/>
            <person name="Luo G."/>
            <person name="Jiang Y."/>
            <person name="Liu J."/>
            <person name="Wang Z."/>
            <person name="Sha Y."/>
            <person name="Zhang B."/>
            <person name="Wu H."/>
            <person name="Tang D."/>
            <person name="Shen Q."/>
            <person name="Xue P."/>
            <person name="Zou S."/>
            <person name="Wang X."/>
            <person name="Liu X."/>
            <person name="Wang F."/>
            <person name="Yang Y."/>
            <person name="An X."/>
            <person name="Dong Z."/>
            <person name="Zhang K."/>
            <person name="Zhang X."/>
            <person name="Luo M.C."/>
            <person name="Dvorak J."/>
            <person name="Tong Y."/>
            <person name="Wang J."/>
            <person name="Yang H."/>
            <person name="Li Z."/>
            <person name="Wang D."/>
            <person name="Zhang A."/>
            <person name="Wang J."/>
        </authorList>
    </citation>
    <scope>NUCLEOTIDE SEQUENCE</scope>
    <source>
        <strain evidence="4">cv. G1812</strain>
    </source>
</reference>
<evidence type="ECO:0000313" key="4">
    <source>
        <dbReference type="Proteomes" id="UP000015106"/>
    </source>
</evidence>
<dbReference type="AlphaFoldDB" id="A0A8R7V4C3"/>
<feature type="domain" description="C2H2-type" evidence="2">
    <location>
        <begin position="139"/>
        <end position="159"/>
    </location>
</feature>
<sequence length="178" mass="18040">MPVEVASSDQVVPGSGSNSNSSASVEPTQSSADQSMAIVVAAAAPPAAISEQVDIPPMPPAPQQVPVPPPVAPASEPAAVYLHLPTPALAEQHVAIPLPPAVAPPHAFNGLLHLNIAPYQDPTARPRAPTGDNRHGFSCKECYGWFPTHQGLGGHVAGHKNRRIAAAAAAAIAAGVNP</sequence>
<feature type="region of interest" description="Disordered" evidence="1">
    <location>
        <begin position="1"/>
        <end position="32"/>
    </location>
</feature>
<dbReference type="PROSITE" id="PS00028">
    <property type="entry name" value="ZINC_FINGER_C2H2_1"/>
    <property type="match status" value="1"/>
</dbReference>
<reference evidence="3" key="3">
    <citation type="submission" date="2022-06" db="UniProtKB">
        <authorList>
            <consortium name="EnsemblPlants"/>
        </authorList>
    </citation>
    <scope>IDENTIFICATION</scope>
</reference>
<organism evidence="3 4">
    <name type="scientific">Triticum urartu</name>
    <name type="common">Red wild einkorn</name>
    <name type="synonym">Crithodium urartu</name>
    <dbReference type="NCBI Taxonomy" id="4572"/>
    <lineage>
        <taxon>Eukaryota</taxon>
        <taxon>Viridiplantae</taxon>
        <taxon>Streptophyta</taxon>
        <taxon>Embryophyta</taxon>
        <taxon>Tracheophyta</taxon>
        <taxon>Spermatophyta</taxon>
        <taxon>Magnoliopsida</taxon>
        <taxon>Liliopsida</taxon>
        <taxon>Poales</taxon>
        <taxon>Poaceae</taxon>
        <taxon>BOP clade</taxon>
        <taxon>Pooideae</taxon>
        <taxon>Triticodae</taxon>
        <taxon>Triticeae</taxon>
        <taxon>Triticinae</taxon>
        <taxon>Triticum</taxon>
    </lineage>
</organism>
<dbReference type="EnsemblPlants" id="TuG1812G0700002283.01.T01">
    <property type="protein sequence ID" value="TuG1812G0700002283.01.T01.cds407344"/>
    <property type="gene ID" value="TuG1812G0700002283.01"/>
</dbReference>
<name>A0A8R7V4C3_TRIUA</name>